<dbReference type="PANTHER" id="PTHR34094">
    <property type="match status" value="1"/>
</dbReference>
<name>A0ABU5C6X7_9BACI</name>
<evidence type="ECO:0000313" key="3">
    <source>
        <dbReference type="Proteomes" id="UP001281447"/>
    </source>
</evidence>
<evidence type="ECO:0000313" key="2">
    <source>
        <dbReference type="EMBL" id="MDY0395102.1"/>
    </source>
</evidence>
<reference evidence="2 3" key="1">
    <citation type="submission" date="2023-10" db="EMBL/GenBank/DDBJ databases">
        <title>Virgibacillus halophilus 5B73C genome.</title>
        <authorList>
            <person name="Miliotis G."/>
            <person name="Sengupta P."/>
            <person name="Hameed A."/>
            <person name="Chuvochina M."/>
            <person name="Mcdonagh F."/>
            <person name="Simpson A.C."/>
            <person name="Singh N.K."/>
            <person name="Rekha P.D."/>
            <person name="Raman K."/>
            <person name="Hugenholtz P."/>
            <person name="Venkateswaran K."/>
        </authorList>
    </citation>
    <scope>NUCLEOTIDE SEQUENCE [LARGE SCALE GENOMIC DNA]</scope>
    <source>
        <strain evidence="2 3">5B73C</strain>
    </source>
</reference>
<dbReference type="InterPro" id="IPR025164">
    <property type="entry name" value="Toastrack_DUF4097"/>
</dbReference>
<gene>
    <name evidence="2" type="ORF">RWE15_12570</name>
</gene>
<sequence>MGHFISISKKRIQSFSILILISSRSHCIYMYIYQKKKYKKLYVNGKNGRINITSIQANDASVSSSNGRLTLDNLQSPKLNAETNNGRIHATNIHAAELRMASDNGNIELERADTAEAKVESNNGRISLTAVEGEIVGKTDNGRISLVTDQIDRPMDLTSHNGNIKISTKNKPKNALFDVEVHNGKASLYGSNKNTLIFGEGKNIIKLSTHNGKITVD</sequence>
<keyword evidence="3" id="KW-1185">Reference proteome</keyword>
<organism evidence="2 3">
    <name type="scientific">Tigheibacillus halophilus</name>
    <dbReference type="NCBI Taxonomy" id="361280"/>
    <lineage>
        <taxon>Bacteria</taxon>
        <taxon>Bacillati</taxon>
        <taxon>Bacillota</taxon>
        <taxon>Bacilli</taxon>
        <taxon>Bacillales</taxon>
        <taxon>Bacillaceae</taxon>
        <taxon>Tigheibacillus</taxon>
    </lineage>
</organism>
<proteinExistence type="predicted"/>
<accession>A0ABU5C6X7</accession>
<evidence type="ECO:0000259" key="1">
    <source>
        <dbReference type="Pfam" id="PF13349"/>
    </source>
</evidence>
<dbReference type="PANTHER" id="PTHR34094:SF1">
    <property type="entry name" value="PROTEIN FAM185A"/>
    <property type="match status" value="1"/>
</dbReference>
<comment type="caution">
    <text evidence="2">The sequence shown here is derived from an EMBL/GenBank/DDBJ whole genome shotgun (WGS) entry which is preliminary data.</text>
</comment>
<feature type="domain" description="DUF4097" evidence="1">
    <location>
        <begin position="6"/>
        <end position="216"/>
    </location>
</feature>
<dbReference type="Pfam" id="PF13349">
    <property type="entry name" value="DUF4097"/>
    <property type="match status" value="1"/>
</dbReference>
<protein>
    <submittedName>
        <fullName evidence="2">DUF4097 family beta strand repeat-containing protein</fullName>
    </submittedName>
</protein>
<dbReference type="EMBL" id="JAWDIP010000003">
    <property type="protein sequence ID" value="MDY0395102.1"/>
    <property type="molecule type" value="Genomic_DNA"/>
</dbReference>
<dbReference type="Proteomes" id="UP001281447">
    <property type="component" value="Unassembled WGS sequence"/>
</dbReference>